<dbReference type="GO" id="GO:0016301">
    <property type="term" value="F:kinase activity"/>
    <property type="evidence" value="ECO:0007669"/>
    <property type="project" value="UniProtKB-KW"/>
</dbReference>
<dbReference type="AlphaFoldDB" id="A0A9W8KYI7"/>
<reference evidence="1" key="1">
    <citation type="submission" date="2022-07" db="EMBL/GenBank/DDBJ databases">
        <title>Phylogenomic reconstructions and comparative analyses of Kickxellomycotina fungi.</title>
        <authorList>
            <person name="Reynolds N.K."/>
            <person name="Stajich J.E."/>
            <person name="Barry K."/>
            <person name="Grigoriev I.V."/>
            <person name="Crous P."/>
            <person name="Smith M.E."/>
        </authorList>
    </citation>
    <scope>NUCLEOTIDE SEQUENCE</scope>
    <source>
        <strain evidence="1">NRRL 3115</strain>
    </source>
</reference>
<dbReference type="PRINTS" id="PR00988">
    <property type="entry name" value="URIDINKINASE"/>
</dbReference>
<dbReference type="InterPro" id="IPR027417">
    <property type="entry name" value="P-loop_NTPase"/>
</dbReference>
<keyword evidence="1" id="KW-0418">Kinase</keyword>
<dbReference type="EMBL" id="JANBTW010000010">
    <property type="protein sequence ID" value="KAJ2679628.1"/>
    <property type="molecule type" value="Genomic_DNA"/>
</dbReference>
<protein>
    <submittedName>
        <fullName evidence="1">Ribosylnicotinamide kinase</fullName>
    </submittedName>
</protein>
<dbReference type="Gene3D" id="3.40.50.300">
    <property type="entry name" value="P-loop containing nucleotide triphosphate hydrolases"/>
    <property type="match status" value="1"/>
</dbReference>
<organism evidence="1 2">
    <name type="scientific">Coemansia spiralis</name>
    <dbReference type="NCBI Taxonomy" id="417178"/>
    <lineage>
        <taxon>Eukaryota</taxon>
        <taxon>Fungi</taxon>
        <taxon>Fungi incertae sedis</taxon>
        <taxon>Zoopagomycota</taxon>
        <taxon>Kickxellomycotina</taxon>
        <taxon>Kickxellomycetes</taxon>
        <taxon>Kickxellales</taxon>
        <taxon>Kickxellaceae</taxon>
        <taxon>Coemansia</taxon>
    </lineage>
</organism>
<dbReference type="CDD" id="cd02024">
    <property type="entry name" value="NRK1"/>
    <property type="match status" value="1"/>
</dbReference>
<name>A0A9W8KYI7_9FUNG</name>
<dbReference type="Proteomes" id="UP001151518">
    <property type="component" value="Unassembled WGS sequence"/>
</dbReference>
<proteinExistence type="predicted"/>
<gene>
    <name evidence="1" type="primary">NRK1</name>
    <name evidence="1" type="ORF">GGI25_001318</name>
</gene>
<evidence type="ECO:0000313" key="1">
    <source>
        <dbReference type="EMBL" id="KAJ2679628.1"/>
    </source>
</evidence>
<sequence length="281" mass="31257">MVSKPIIFGLAGSSCSGKTTIALNLIKLFPHTVIVHQDDFYKPDSQIPLNKDLGIQDWDCPEAFDMSAMVQSIRSTSKGLQSIGATNNDNKAEDAQSHFASQWANPPEDVDKMVDASVLQSLKQQILQSLHIDTQENIPFSIVLVEGILLFHDRVHGDDAYPATEFDAGMFIYAEYQTLKSRREARAGYTTKEGFWADPPGYFDSIVYPNFIKCHESFIQRHPGILDKYTGTTNKKYSSEPDGTMSELAHIAVCSSDAPAADILSACVYAILDVWKMQQHE</sequence>
<evidence type="ECO:0000313" key="2">
    <source>
        <dbReference type="Proteomes" id="UP001151518"/>
    </source>
</evidence>
<keyword evidence="1" id="KW-0808">Transferase</keyword>
<comment type="caution">
    <text evidence="1">The sequence shown here is derived from an EMBL/GenBank/DDBJ whole genome shotgun (WGS) entry which is preliminary data.</text>
</comment>
<dbReference type="PROSITE" id="PS51257">
    <property type="entry name" value="PROKAR_LIPOPROTEIN"/>
    <property type="match status" value="1"/>
</dbReference>
<accession>A0A9W8KYI7</accession>
<dbReference type="SUPFAM" id="SSF52540">
    <property type="entry name" value="P-loop containing nucleoside triphosphate hydrolases"/>
    <property type="match status" value="1"/>
</dbReference>
<dbReference type="OrthoDB" id="10041966at2759"/>
<dbReference type="PANTHER" id="PTHR10285">
    <property type="entry name" value="URIDINE KINASE"/>
    <property type="match status" value="1"/>
</dbReference>